<dbReference type="PANTHER" id="PTHR11102:SF147">
    <property type="entry name" value="SEL1L ADAPTOR SUBUNIT OF ERAD E3 UBIQUITIN LIGASE"/>
    <property type="match status" value="1"/>
</dbReference>
<feature type="chain" id="PRO_5012182691" description="Sel1 repeat family protein" evidence="2">
    <location>
        <begin position="18"/>
        <end position="379"/>
    </location>
</feature>
<evidence type="ECO:0000256" key="1">
    <source>
        <dbReference type="SAM" id="MobiDB-lite"/>
    </source>
</evidence>
<accession>A0A1L7NNL9</accession>
<reference evidence="3 4" key="1">
    <citation type="submission" date="2015-11" db="EMBL/GenBank/DDBJ databases">
        <title>Complete genome sequencing of a biphenyl-degrading bacterium, Pseudomonas putida KF715 (=NBRC110667).</title>
        <authorList>
            <person name="Suenaga H."/>
            <person name="Fujihara N."/>
            <person name="Watanabe T."/>
            <person name="Hirose J."/>
            <person name="Kimura N."/>
            <person name="Yamazoe A."/>
            <person name="Hosoyama A."/>
            <person name="Shimodaira J."/>
            <person name="Furukawa K."/>
        </authorList>
    </citation>
    <scope>NUCLEOTIDE SEQUENCE [LARGE SCALE GENOMIC DNA]</scope>
    <source>
        <strain evidence="3 4">KF715</strain>
        <plasmid evidence="4">Plasmid pkf715a dna</plasmid>
    </source>
</reference>
<evidence type="ECO:0000313" key="4">
    <source>
        <dbReference type="Proteomes" id="UP000218731"/>
    </source>
</evidence>
<dbReference type="Pfam" id="PF08238">
    <property type="entry name" value="Sel1"/>
    <property type="match status" value="2"/>
</dbReference>
<evidence type="ECO:0008006" key="5">
    <source>
        <dbReference type="Google" id="ProtNLM"/>
    </source>
</evidence>
<organism evidence="3 4">
    <name type="scientific">Pseudomonas putida</name>
    <name type="common">Arthrobacter siderocapsulatus</name>
    <dbReference type="NCBI Taxonomy" id="303"/>
    <lineage>
        <taxon>Bacteria</taxon>
        <taxon>Pseudomonadati</taxon>
        <taxon>Pseudomonadota</taxon>
        <taxon>Gammaproteobacteria</taxon>
        <taxon>Pseudomonadales</taxon>
        <taxon>Pseudomonadaceae</taxon>
        <taxon>Pseudomonas</taxon>
    </lineage>
</organism>
<proteinExistence type="predicted"/>
<dbReference type="EMBL" id="AP015030">
    <property type="protein sequence ID" value="BAW27070.1"/>
    <property type="molecule type" value="Genomic_DNA"/>
</dbReference>
<dbReference type="GO" id="GO:0036503">
    <property type="term" value="P:ERAD pathway"/>
    <property type="evidence" value="ECO:0007669"/>
    <property type="project" value="TreeGrafter"/>
</dbReference>
<dbReference type="PANTHER" id="PTHR11102">
    <property type="entry name" value="SEL-1-LIKE PROTEIN"/>
    <property type="match status" value="1"/>
</dbReference>
<gene>
    <name evidence="3" type="ORF">KF715C_pA5650</name>
</gene>
<dbReference type="SUPFAM" id="SSF81901">
    <property type="entry name" value="HCP-like"/>
    <property type="match status" value="1"/>
</dbReference>
<name>A0A1L7NNL9_PSEPU</name>
<feature type="signal peptide" evidence="2">
    <location>
        <begin position="1"/>
        <end position="17"/>
    </location>
</feature>
<geneLocation type="plasmid" evidence="4">
    <name>pkf715a dna</name>
</geneLocation>
<dbReference type="InterPro" id="IPR011990">
    <property type="entry name" value="TPR-like_helical_dom_sf"/>
</dbReference>
<keyword evidence="3" id="KW-0614">Plasmid</keyword>
<evidence type="ECO:0000256" key="2">
    <source>
        <dbReference type="SAM" id="SignalP"/>
    </source>
</evidence>
<dbReference type="InterPro" id="IPR050767">
    <property type="entry name" value="Sel1_AlgK"/>
</dbReference>
<dbReference type="Proteomes" id="UP000218731">
    <property type="component" value="Plasmid pKF715A"/>
</dbReference>
<dbReference type="InterPro" id="IPR006597">
    <property type="entry name" value="Sel1-like"/>
</dbReference>
<feature type="region of interest" description="Disordered" evidence="1">
    <location>
        <begin position="52"/>
        <end position="76"/>
    </location>
</feature>
<evidence type="ECO:0000313" key="3">
    <source>
        <dbReference type="EMBL" id="BAW27070.1"/>
    </source>
</evidence>
<dbReference type="PROSITE" id="PS51257">
    <property type="entry name" value="PROKAR_LIPOPROTEIN"/>
    <property type="match status" value="1"/>
</dbReference>
<protein>
    <recommendedName>
        <fullName evidence="5">Sel1 repeat family protein</fullName>
    </recommendedName>
</protein>
<sequence length="379" mass="40321">MSKGSVMVSRSPTFMLAVPLSFLLGGCAATNNYDNASNPFDELEQRHPLSAGIAISPGSPQGPTTPPIQKPSSASSEDEMVGVEAIAIPAGQDRAIETQGGSVQANPHIQDMIAEANRLGTMGDYQGKAELLSQAGYSGSSEAFYVLARMYLDGTLPHDMDQALHFINLSHSAGYAEATRVLGMLYLRGQGVPADESYGRKLLELASKSSPRAAREYGLLLMNLQRPHLNDPSLGMEYLRDASVRGDSEATVALGKIFGNEVGLEASVHSIQATGPAPALRNDQLKASAMRGDASAMYQYAQKVLIGAIQSPEPEFTAYCWLSVAQMLGSDEARKEIALIRGVRTISDTKAPGRLDQCIADLHYQVSGQDSTGLSGVTQ</sequence>
<keyword evidence="2" id="KW-0732">Signal</keyword>
<dbReference type="SMART" id="SM00671">
    <property type="entry name" value="SEL1"/>
    <property type="match status" value="2"/>
</dbReference>
<dbReference type="Gene3D" id="1.25.40.10">
    <property type="entry name" value="Tetratricopeptide repeat domain"/>
    <property type="match status" value="1"/>
</dbReference>
<dbReference type="AlphaFoldDB" id="A0A1L7NNL9"/>